<evidence type="ECO:0000256" key="4">
    <source>
        <dbReference type="ARBA" id="ARBA00035220"/>
    </source>
</evidence>
<dbReference type="Pfam" id="PF01775">
    <property type="entry name" value="Ribosomal_L18A"/>
    <property type="match status" value="1"/>
</dbReference>
<comment type="caution">
    <text evidence="7">The sequence shown here is derived from an EMBL/GenBank/DDBJ whole genome shotgun (WGS) entry which is preliminary data.</text>
</comment>
<organism evidence="7 8">
    <name type="scientific">Fragariocoptes setiger</name>
    <dbReference type="NCBI Taxonomy" id="1670756"/>
    <lineage>
        <taxon>Eukaryota</taxon>
        <taxon>Metazoa</taxon>
        <taxon>Ecdysozoa</taxon>
        <taxon>Arthropoda</taxon>
        <taxon>Chelicerata</taxon>
        <taxon>Arachnida</taxon>
        <taxon>Acari</taxon>
        <taxon>Acariformes</taxon>
        <taxon>Trombidiformes</taxon>
        <taxon>Prostigmata</taxon>
        <taxon>Eupodina</taxon>
        <taxon>Eriophyoidea</taxon>
        <taxon>Phytoptidae</taxon>
        <taxon>Fragariocoptes</taxon>
    </lineage>
</organism>
<keyword evidence="2 7" id="KW-0689">Ribosomal protein</keyword>
<dbReference type="EMBL" id="JAIFTH010001103">
    <property type="protein sequence ID" value="KAG9508695.1"/>
    <property type="molecule type" value="Genomic_DNA"/>
</dbReference>
<feature type="non-terminal residue" evidence="7">
    <location>
        <position position="1"/>
    </location>
</feature>
<dbReference type="InterPro" id="IPR028877">
    <property type="entry name" value="Ribosomal_eL20"/>
</dbReference>
<dbReference type="HAMAP" id="MF_00273">
    <property type="entry name" value="Ribosomal_eL20"/>
    <property type="match status" value="1"/>
</dbReference>
<dbReference type="Gene3D" id="3.10.20.10">
    <property type="match status" value="2"/>
</dbReference>
<dbReference type="Proteomes" id="UP000825002">
    <property type="component" value="Unassembled WGS sequence"/>
</dbReference>
<evidence type="ECO:0000256" key="3">
    <source>
        <dbReference type="ARBA" id="ARBA00023274"/>
    </source>
</evidence>
<evidence type="ECO:0000256" key="1">
    <source>
        <dbReference type="ARBA" id="ARBA00009362"/>
    </source>
</evidence>
<dbReference type="PIRSF" id="PIRSF002190">
    <property type="entry name" value="Ribosomal_L18a"/>
    <property type="match status" value="1"/>
</dbReference>
<sequence length="175" mass="20666">MGKDVMRQFRIIGRKLPSDKDLNPPLFRMTVYAPDHVVAKSRFWYFMRKLNKVKKTAGQVVSVQEIYEKNPMKKVKNYGVWLRYDSRTGTHNMYREYRELSVAEAVSHAYRDMGARHSARASCIQIIRVKPIAAGKCRRPHVKQFHNSKIKFPLPQSFDRKLKRFTTKRPKARLI</sequence>
<evidence type="ECO:0000313" key="8">
    <source>
        <dbReference type="Proteomes" id="UP000825002"/>
    </source>
</evidence>
<evidence type="ECO:0000256" key="5">
    <source>
        <dbReference type="ARBA" id="ARBA00035392"/>
    </source>
</evidence>
<proteinExistence type="inferred from homology"/>
<reference evidence="7 8" key="1">
    <citation type="submission" date="2020-10" db="EMBL/GenBank/DDBJ databases">
        <authorList>
            <person name="Klimov P.B."/>
            <person name="Dyachkov S.M."/>
            <person name="Chetverikov P.E."/>
        </authorList>
    </citation>
    <scope>NUCLEOTIDE SEQUENCE [LARGE SCALE GENOMIC DNA]</scope>
    <source>
        <strain evidence="7">BMOC 18-1129-001#AD2665</strain>
        <tissue evidence="7">Entire mites</tissue>
    </source>
</reference>
<dbReference type="InterPro" id="IPR021138">
    <property type="entry name" value="Ribosomal_eL20_eukaryotes"/>
</dbReference>
<evidence type="ECO:0000313" key="7">
    <source>
        <dbReference type="EMBL" id="KAG9508695.1"/>
    </source>
</evidence>
<comment type="similarity">
    <text evidence="1">Belongs to the eukaryotic ribosomal protein eL20 family.</text>
</comment>
<keyword evidence="8" id="KW-1185">Reference proteome</keyword>
<dbReference type="SUPFAM" id="SSF160374">
    <property type="entry name" value="RplX-like"/>
    <property type="match status" value="1"/>
</dbReference>
<accession>A0ABQ7S630</accession>
<dbReference type="PANTHER" id="PTHR10052">
    <property type="entry name" value="60S RIBOSOMAL PROTEIN L18A"/>
    <property type="match status" value="1"/>
</dbReference>
<gene>
    <name evidence="7" type="primary">Rpl18a</name>
    <name evidence="7" type="ORF">GZH46_02803</name>
</gene>
<evidence type="ECO:0000256" key="2">
    <source>
        <dbReference type="ARBA" id="ARBA00022980"/>
    </source>
</evidence>
<keyword evidence="3" id="KW-0687">Ribonucleoprotein</keyword>
<dbReference type="InterPro" id="IPR023573">
    <property type="entry name" value="Ribosomal_eL20_dom"/>
</dbReference>
<name>A0ABQ7S630_9ACAR</name>
<evidence type="ECO:0000259" key="6">
    <source>
        <dbReference type="Pfam" id="PF01775"/>
    </source>
</evidence>
<dbReference type="GO" id="GO:0005840">
    <property type="term" value="C:ribosome"/>
    <property type="evidence" value="ECO:0007669"/>
    <property type="project" value="UniProtKB-KW"/>
</dbReference>
<feature type="domain" description="Large ribosomal subunit protein eL20" evidence="6">
    <location>
        <begin position="6"/>
        <end position="130"/>
    </location>
</feature>
<protein>
    <recommendedName>
        <fullName evidence="4">Large ribosomal subunit protein eL20</fullName>
    </recommendedName>
    <alternativeName>
        <fullName evidence="5">60S ribosomal protein L18a</fullName>
    </alternativeName>
</protein>